<dbReference type="RefSeq" id="WP_090609104.1">
    <property type="nucleotide sequence ID" value="NZ_FNZR01000013.1"/>
</dbReference>
<evidence type="ECO:0000313" key="3">
    <source>
        <dbReference type="Proteomes" id="UP000198916"/>
    </source>
</evidence>
<dbReference type="STRING" id="332977.SAMN05421740_11369"/>
<evidence type="ECO:0000256" key="1">
    <source>
        <dbReference type="PROSITE-ProRule" id="PRU00339"/>
    </source>
</evidence>
<organism evidence="2 3">
    <name type="scientific">Parapedobacter koreensis</name>
    <dbReference type="NCBI Taxonomy" id="332977"/>
    <lineage>
        <taxon>Bacteria</taxon>
        <taxon>Pseudomonadati</taxon>
        <taxon>Bacteroidota</taxon>
        <taxon>Sphingobacteriia</taxon>
        <taxon>Sphingobacteriales</taxon>
        <taxon>Sphingobacteriaceae</taxon>
        <taxon>Parapedobacter</taxon>
    </lineage>
</organism>
<dbReference type="EMBL" id="FNZR01000013">
    <property type="protein sequence ID" value="SEL91459.1"/>
    <property type="molecule type" value="Genomic_DNA"/>
</dbReference>
<proteinExistence type="predicted"/>
<dbReference type="PANTHER" id="PTHR45588">
    <property type="entry name" value="TPR DOMAIN-CONTAINING PROTEIN"/>
    <property type="match status" value="1"/>
</dbReference>
<sequence length="572" mass="64573">MKQSILLIGLFLHLLGCQNTINQQKREATLSSVTCAPATTDREWYNNDNKAPLFEGLGDLHFPVSTDDTLVQRYFDQGLILAYGFNHAEAARSFYYATRIDSSCAMAFWGYAYVLGPNYNAGMESDNYERAYEAVQKALKHSETNTTEKERDLITALSTRYVKDAVEDRTPLDRAYADAMEALHAKYPNDAEVGVLFAESLMNLHPWDLQDKEGNDKEWTPEITALLEDIIEKHPTHPGAHHFYIHAVEASSTPERALESARLFDKGLVPNAGHLVHMPSHIYIRTGDYHHGTLANIQAIKVDSAYVTACHAQGVYPLAYYPHNQHFMAATATLEGNSKWALHVADALRKNVNKHLMKEPGWGTVQHYFTIPYYVYVKFGQWDDILTLENELPDLDYPTAILHYAKGMAHLGKGNREAAKSELQALEKIASKEQLKEITIWDINSVYELVQIAYKVLKAELLSQENHFAQSITLLEEAVAIEDALNYNEPPDWFFSVRHNLGALQLAAGQYEDAINTYHEDLTKLPKNGWALKGLSIAYSKLGDLSSQKETESKFHDAWMTSDIELKSSVVK</sequence>
<evidence type="ECO:0000313" key="2">
    <source>
        <dbReference type="EMBL" id="SEL91459.1"/>
    </source>
</evidence>
<dbReference type="SMART" id="SM00028">
    <property type="entry name" value="TPR"/>
    <property type="match status" value="4"/>
</dbReference>
<dbReference type="AlphaFoldDB" id="A0A1H7U3X0"/>
<keyword evidence="3" id="KW-1185">Reference proteome</keyword>
<feature type="repeat" description="TPR" evidence="1">
    <location>
        <begin position="495"/>
        <end position="528"/>
    </location>
</feature>
<dbReference type="InterPro" id="IPR011990">
    <property type="entry name" value="TPR-like_helical_dom_sf"/>
</dbReference>
<name>A0A1H7U3X0_9SPHI</name>
<accession>A0A1H7U3X0</accession>
<dbReference type="PROSITE" id="PS50005">
    <property type="entry name" value="TPR"/>
    <property type="match status" value="1"/>
</dbReference>
<dbReference type="SUPFAM" id="SSF48452">
    <property type="entry name" value="TPR-like"/>
    <property type="match status" value="1"/>
</dbReference>
<keyword evidence="1" id="KW-0802">TPR repeat</keyword>
<protein>
    <submittedName>
        <fullName evidence="2">Uncharacterized protein</fullName>
    </submittedName>
</protein>
<reference evidence="3" key="1">
    <citation type="submission" date="2016-10" db="EMBL/GenBank/DDBJ databases">
        <authorList>
            <person name="Varghese N."/>
            <person name="Submissions S."/>
        </authorList>
    </citation>
    <scope>NUCLEOTIDE SEQUENCE [LARGE SCALE GENOMIC DNA]</scope>
    <source>
        <strain evidence="3">Jip14</strain>
    </source>
</reference>
<dbReference type="OrthoDB" id="9778494at2"/>
<dbReference type="Proteomes" id="UP000198916">
    <property type="component" value="Unassembled WGS sequence"/>
</dbReference>
<dbReference type="InterPro" id="IPR019734">
    <property type="entry name" value="TPR_rpt"/>
</dbReference>
<dbReference type="PANTHER" id="PTHR45588:SF1">
    <property type="entry name" value="WW DOMAIN-CONTAINING PROTEIN"/>
    <property type="match status" value="1"/>
</dbReference>
<dbReference type="Gene3D" id="1.25.40.10">
    <property type="entry name" value="Tetratricopeptide repeat domain"/>
    <property type="match status" value="2"/>
</dbReference>
<gene>
    <name evidence="2" type="ORF">SAMN05421740_11369</name>
</gene>